<keyword evidence="8 9" id="KW-0143">Chaperone</keyword>
<organism evidence="12 13">
    <name type="scientific">Methanosphaera cuniculi</name>
    <dbReference type="NCBI Taxonomy" id="1077256"/>
    <lineage>
        <taxon>Archaea</taxon>
        <taxon>Methanobacteriati</taxon>
        <taxon>Methanobacteriota</taxon>
        <taxon>Methanomada group</taxon>
        <taxon>Methanobacteria</taxon>
        <taxon>Methanobacteriales</taxon>
        <taxon>Methanobacteriaceae</taxon>
        <taxon>Methanosphaera</taxon>
    </lineage>
</organism>
<dbReference type="SMART" id="SM00382">
    <property type="entry name" value="AAA"/>
    <property type="match status" value="1"/>
</dbReference>
<dbReference type="NCBIfam" id="TIGR01242">
    <property type="entry name" value="proteasome-activating nucleotidase"/>
    <property type="match status" value="1"/>
</dbReference>
<dbReference type="InterPro" id="IPR023501">
    <property type="entry name" value="Nucleotidase_PAN"/>
</dbReference>
<dbReference type="InterPro" id="IPR050221">
    <property type="entry name" value="26S_Proteasome_ATPase"/>
</dbReference>
<comment type="caution">
    <text evidence="12">The sequence shown here is derived from an EMBL/GenBank/DDBJ whole genome shotgun (WGS) entry which is preliminary data.</text>
</comment>
<gene>
    <name evidence="12" type="primary">ftsH_3</name>
    <name evidence="9" type="synonym">pan</name>
    <name evidence="12" type="ORF">MSCUN_05150</name>
</gene>
<evidence type="ECO:0000256" key="9">
    <source>
        <dbReference type="HAMAP-Rule" id="MF_00553"/>
    </source>
</evidence>
<dbReference type="CDD" id="cd19502">
    <property type="entry name" value="RecA-like_PAN_like"/>
    <property type="match status" value="1"/>
</dbReference>
<evidence type="ECO:0000313" key="12">
    <source>
        <dbReference type="EMBL" id="PWL08585.1"/>
    </source>
</evidence>
<dbReference type="FunFam" id="1.10.8.60:FF:000006">
    <property type="entry name" value="26S protease regulatory subunit 8"/>
    <property type="match status" value="1"/>
</dbReference>
<evidence type="ECO:0000256" key="8">
    <source>
        <dbReference type="ARBA" id="ARBA00023186"/>
    </source>
</evidence>
<evidence type="ECO:0000256" key="2">
    <source>
        <dbReference type="ARBA" id="ARBA00006914"/>
    </source>
</evidence>
<dbReference type="GO" id="GO:0010498">
    <property type="term" value="P:proteasomal protein catabolic process"/>
    <property type="evidence" value="ECO:0007669"/>
    <property type="project" value="UniProtKB-UniRule"/>
</dbReference>
<dbReference type="GO" id="GO:0005524">
    <property type="term" value="F:ATP binding"/>
    <property type="evidence" value="ECO:0007669"/>
    <property type="project" value="UniProtKB-UniRule"/>
</dbReference>
<keyword evidence="12" id="KW-0645">Protease</keyword>
<dbReference type="NCBIfam" id="NF003069">
    <property type="entry name" value="PRK03992.1"/>
    <property type="match status" value="1"/>
</dbReference>
<keyword evidence="6 9" id="KW-0647">Proteasome</keyword>
<dbReference type="InterPro" id="IPR027417">
    <property type="entry name" value="P-loop_NTPase"/>
</dbReference>
<comment type="domain">
    <text evidence="9">Consists of three main regions, an N-terminal coiled-coil domain that may assist in substrate recognition, an interdomain involved in PAN hexamerization, and a C-terminal ATPase domain of the AAA type.</text>
</comment>
<evidence type="ECO:0000256" key="10">
    <source>
        <dbReference type="RuleBase" id="RU003651"/>
    </source>
</evidence>
<protein>
    <recommendedName>
        <fullName evidence="9">Proteasome-activating nucleotidase</fullName>
        <shortName evidence="9">PAN</shortName>
    </recommendedName>
    <alternativeName>
        <fullName evidence="9">Proteasomal ATPase</fullName>
    </alternativeName>
    <alternativeName>
        <fullName evidence="9">Proteasome regulatory ATPase</fullName>
    </alternativeName>
    <alternativeName>
        <fullName evidence="9">Proteasome regulatory particle</fullName>
    </alternativeName>
</protein>
<dbReference type="Gene3D" id="1.10.8.60">
    <property type="match status" value="1"/>
</dbReference>
<dbReference type="PANTHER" id="PTHR23073">
    <property type="entry name" value="26S PROTEASOME REGULATORY SUBUNIT"/>
    <property type="match status" value="1"/>
</dbReference>
<feature type="domain" description="AAA+ ATPase" evidence="11">
    <location>
        <begin position="212"/>
        <end position="351"/>
    </location>
</feature>
<dbReference type="Pfam" id="PF00004">
    <property type="entry name" value="AAA"/>
    <property type="match status" value="1"/>
</dbReference>
<comment type="function">
    <text evidence="9">ATPase which is responsible for recognizing, binding, unfolding and translocation of substrate proteins into the archaeal 20S proteasome core particle. Is essential for opening the gate of the 20S proteasome via an interaction with its C-terminus, thereby allowing substrate entry and access to the site of proteolysis. Thus, the C-termini of the proteasomal ATPase function like a 'key in a lock' to induce gate opening and therefore regulate proteolysis. Unfolding activity requires energy from ATP hydrolysis, whereas ATP binding alone promotes ATPase-20S proteasome association which triggers gate opening, and supports translocation of unfolded substrates.</text>
</comment>
<dbReference type="FunFam" id="3.40.50.300:FF:000033">
    <property type="entry name" value="26S protease regulatory subunit 6B"/>
    <property type="match status" value="1"/>
</dbReference>
<dbReference type="InterPro" id="IPR003960">
    <property type="entry name" value="ATPase_AAA_CS"/>
</dbReference>
<keyword evidence="7 9" id="KW-0175">Coiled coil</keyword>
<dbReference type="InterPro" id="IPR003959">
    <property type="entry name" value="ATPase_AAA_core"/>
</dbReference>
<feature type="binding site" evidence="9">
    <location>
        <begin position="223"/>
        <end position="228"/>
    </location>
    <ligand>
        <name>ATP</name>
        <dbReference type="ChEBI" id="CHEBI:30616"/>
    </ligand>
</feature>
<keyword evidence="12" id="KW-0378">Hydrolase</keyword>
<dbReference type="HAMAP" id="MF_00553">
    <property type="entry name" value="PAN"/>
    <property type="match status" value="1"/>
</dbReference>
<evidence type="ECO:0000256" key="3">
    <source>
        <dbReference type="ARBA" id="ARBA00022490"/>
    </source>
</evidence>
<dbReference type="Gene3D" id="3.40.50.300">
    <property type="entry name" value="P-loop containing nucleotide triphosphate hydrolases"/>
    <property type="match status" value="1"/>
</dbReference>
<evidence type="ECO:0000256" key="6">
    <source>
        <dbReference type="ARBA" id="ARBA00022942"/>
    </source>
</evidence>
<keyword evidence="3 9" id="KW-0963">Cytoplasm</keyword>
<dbReference type="PROSITE" id="PS00674">
    <property type="entry name" value="AAA"/>
    <property type="match status" value="1"/>
</dbReference>
<dbReference type="GO" id="GO:0005737">
    <property type="term" value="C:cytoplasm"/>
    <property type="evidence" value="ECO:0007669"/>
    <property type="project" value="UniProtKB-SubCell"/>
</dbReference>
<dbReference type="AlphaFoldDB" id="A0A2V2BSA5"/>
<feature type="binding site" evidence="9">
    <location>
        <position position="362"/>
    </location>
    <ligand>
        <name>ATP</name>
        <dbReference type="ChEBI" id="CHEBI:30616"/>
    </ligand>
</feature>
<dbReference type="GO" id="GO:0016887">
    <property type="term" value="F:ATP hydrolysis activity"/>
    <property type="evidence" value="ECO:0007669"/>
    <property type="project" value="UniProtKB-UniRule"/>
</dbReference>
<dbReference type="GO" id="GO:0022623">
    <property type="term" value="C:proteasome-activating nucleotidase complex"/>
    <property type="evidence" value="ECO:0007669"/>
    <property type="project" value="UniProtKB-UniRule"/>
</dbReference>
<dbReference type="InterPro" id="IPR041569">
    <property type="entry name" value="AAA_lid_3"/>
</dbReference>
<name>A0A2V2BSA5_9EURY</name>
<dbReference type="EMBL" id="LWMS01000011">
    <property type="protein sequence ID" value="PWL08585.1"/>
    <property type="molecule type" value="Genomic_DNA"/>
</dbReference>
<keyword evidence="12" id="KW-0482">Metalloprotease</keyword>
<dbReference type="InterPro" id="IPR003593">
    <property type="entry name" value="AAA+_ATPase"/>
</dbReference>
<evidence type="ECO:0000256" key="4">
    <source>
        <dbReference type="ARBA" id="ARBA00022741"/>
    </source>
</evidence>
<comment type="subunit">
    <text evidence="9">Homohexamer. The hexameric complex has a two-ring architecture resembling a top hat that caps the 20S proteasome core at one or both ends. Upon ATP-binding, the C-terminus of PAN interacts with the alpha-rings of the proteasome core by binding to the intersubunit pockets.</text>
</comment>
<dbReference type="SUPFAM" id="SSF52540">
    <property type="entry name" value="P-loop containing nucleoside triphosphate hydrolases"/>
    <property type="match status" value="1"/>
</dbReference>
<evidence type="ECO:0000256" key="5">
    <source>
        <dbReference type="ARBA" id="ARBA00022840"/>
    </source>
</evidence>
<dbReference type="Proteomes" id="UP000246004">
    <property type="component" value="Unassembled WGS sequence"/>
</dbReference>
<reference evidence="12 13" key="1">
    <citation type="submission" date="2016-04" db="EMBL/GenBank/DDBJ databases">
        <title>Genome sequence of Methanosphaera cuniculi DSM 4103.</title>
        <authorList>
            <person name="Poehlein A."/>
            <person name="Seedorf H."/>
            <person name="Daniel R."/>
        </authorList>
    </citation>
    <scope>NUCLEOTIDE SEQUENCE [LARGE SCALE GENOMIC DNA]</scope>
    <source>
        <strain evidence="12 13">DSM 4103</strain>
    </source>
</reference>
<evidence type="ECO:0000259" key="11">
    <source>
        <dbReference type="SMART" id="SM00382"/>
    </source>
</evidence>
<dbReference type="GO" id="GO:0008237">
    <property type="term" value="F:metallopeptidase activity"/>
    <property type="evidence" value="ECO:0007669"/>
    <property type="project" value="UniProtKB-KW"/>
</dbReference>
<accession>A0A2V2BSA5</accession>
<comment type="similarity">
    <text evidence="2 9 10">Belongs to the AAA ATPase family.</text>
</comment>
<feature type="coiled-coil region" evidence="9">
    <location>
        <begin position="59"/>
        <end position="93"/>
    </location>
</feature>
<evidence type="ECO:0000256" key="1">
    <source>
        <dbReference type="ARBA" id="ARBA00004496"/>
    </source>
</evidence>
<dbReference type="Pfam" id="PF16450">
    <property type="entry name" value="Prot_ATP_ID_OB_C"/>
    <property type="match status" value="1"/>
</dbReference>
<keyword evidence="4 9" id="KW-0547">Nucleotide-binding</keyword>
<keyword evidence="5 9" id="KW-0067">ATP-binding</keyword>
<sequence length="436" mass="48824">MDENQYTDKSIDEIVNEQKQVQTDEEIEVQTPEVEIADDELTPEDLELMSMQKKHEVMERNLTWEIRKLEKDKVILENENLRLDREVKSLKNEISRFRTPPLVLATVSELLGNNEAVVKSSTGPSFLLKYSDKDANKMEIGSRVALNQQTFSIVDVITSEKDPLVSSMEIEEKPDVTYENIGGLEDQIRETIETVELPLKNPEIFEKVGITPPKGVLFYGSPGTGKTLLAKAVANETNATFIKIVASEFVKKYIGEGSRLVRGVFELAKEKAPAIIFIDEIDAIAGKRLQSSTSGDREVQRTLMQLLAEMDGFESRGDIGIIAATNRPDILDPALLRPGRFDRIIEVPVPDEEGKYEILKIHTKNMSLTADVDLQDIARKAKNASGADLKAICTEAGMFAIRDGNTEVSQENFNQAIEKVLNKHNKQQAEETVMFV</sequence>
<dbReference type="GO" id="GO:0043335">
    <property type="term" value="P:protein unfolding"/>
    <property type="evidence" value="ECO:0007669"/>
    <property type="project" value="UniProtKB-UniRule"/>
</dbReference>
<dbReference type="Gene3D" id="2.40.50.140">
    <property type="entry name" value="Nucleic acid-binding proteins"/>
    <property type="match status" value="1"/>
</dbReference>
<dbReference type="InterPro" id="IPR012340">
    <property type="entry name" value="NA-bd_OB-fold"/>
</dbReference>
<proteinExistence type="inferred from homology"/>
<dbReference type="Pfam" id="PF17862">
    <property type="entry name" value="AAA_lid_3"/>
    <property type="match status" value="1"/>
</dbReference>
<evidence type="ECO:0000313" key="13">
    <source>
        <dbReference type="Proteomes" id="UP000246004"/>
    </source>
</evidence>
<comment type="subcellular location">
    <subcellularLocation>
        <location evidence="1 9">Cytoplasm</location>
    </subcellularLocation>
</comment>
<dbReference type="InterPro" id="IPR032501">
    <property type="entry name" value="Prot_ATP_ID_OB_2nd"/>
</dbReference>
<evidence type="ECO:0000256" key="7">
    <source>
        <dbReference type="ARBA" id="ARBA00023054"/>
    </source>
</evidence>